<feature type="non-terminal residue" evidence="2">
    <location>
        <position position="182"/>
    </location>
</feature>
<evidence type="ECO:0000256" key="1">
    <source>
        <dbReference type="SAM" id="MobiDB-lite"/>
    </source>
</evidence>
<protein>
    <submittedName>
        <fullName evidence="2">SAMTR protein</fullName>
    </submittedName>
</protein>
<evidence type="ECO:0000313" key="2">
    <source>
        <dbReference type="EMBL" id="KAG2461954.1"/>
    </source>
</evidence>
<dbReference type="AlphaFoldDB" id="A0A8X8BPC9"/>
<sequence length="182" mass="20144">MLYVLQDFSSAEDEEYSDIAAPLRPDLEDDQIAFSFIELPENPYDSDSGESQTGKFHQKPIRIPHVCPYCEMPQATLSVHFRGDCLKNSSNEEIHEVVNGTKKTTQFLLWHRRIVEFKDLQAMISNEGELCGMIEFLKKSGLNIHNVPPAFCSSKPMEVASPPASAEVAQPSTSGAAAPASK</sequence>
<accession>A0A8X8BPC9</accession>
<reference evidence="2 3" key="1">
    <citation type="journal article" date="2021" name="Cell">
        <title>Tracing the genetic footprints of vertebrate landing in non-teleost ray-finned fishes.</title>
        <authorList>
            <person name="Bi X."/>
            <person name="Wang K."/>
            <person name="Yang L."/>
            <person name="Pan H."/>
            <person name="Jiang H."/>
            <person name="Wei Q."/>
            <person name="Fang M."/>
            <person name="Yu H."/>
            <person name="Zhu C."/>
            <person name="Cai Y."/>
            <person name="He Y."/>
            <person name="Gan X."/>
            <person name="Zeng H."/>
            <person name="Yu D."/>
            <person name="Zhu Y."/>
            <person name="Jiang H."/>
            <person name="Qiu Q."/>
            <person name="Yang H."/>
            <person name="Zhang Y.E."/>
            <person name="Wang W."/>
            <person name="Zhu M."/>
            <person name="He S."/>
            <person name="Zhang G."/>
        </authorList>
    </citation>
    <scope>NUCLEOTIDE SEQUENCE [LARGE SCALE GENOMIC DNA]</scope>
    <source>
        <strain evidence="2">Bchr_013</strain>
    </source>
</reference>
<feature type="region of interest" description="Disordered" evidence="1">
    <location>
        <begin position="157"/>
        <end position="182"/>
    </location>
</feature>
<organism evidence="2 3">
    <name type="scientific">Polypterus senegalus</name>
    <name type="common">Senegal bichir</name>
    <dbReference type="NCBI Taxonomy" id="55291"/>
    <lineage>
        <taxon>Eukaryota</taxon>
        <taxon>Metazoa</taxon>
        <taxon>Chordata</taxon>
        <taxon>Craniata</taxon>
        <taxon>Vertebrata</taxon>
        <taxon>Euteleostomi</taxon>
        <taxon>Actinopterygii</taxon>
        <taxon>Polypteriformes</taxon>
        <taxon>Polypteridae</taxon>
        <taxon>Polypterus</taxon>
    </lineage>
</organism>
<evidence type="ECO:0000313" key="3">
    <source>
        <dbReference type="Proteomes" id="UP000886611"/>
    </source>
</evidence>
<comment type="caution">
    <text evidence="2">The sequence shown here is derived from an EMBL/GenBank/DDBJ whole genome shotgun (WGS) entry which is preliminary data.</text>
</comment>
<keyword evidence="3" id="KW-1185">Reference proteome</keyword>
<feature type="non-terminal residue" evidence="2">
    <location>
        <position position="1"/>
    </location>
</feature>
<proteinExistence type="predicted"/>
<name>A0A8X8BPC9_POLSE</name>
<dbReference type="Proteomes" id="UP000886611">
    <property type="component" value="Unassembled WGS sequence"/>
</dbReference>
<gene>
    <name evidence="2" type="primary">Bmt2_1</name>
    <name evidence="2" type="ORF">GTO96_0020132</name>
</gene>
<dbReference type="EMBL" id="JAATIS010004381">
    <property type="protein sequence ID" value="KAG2461954.1"/>
    <property type="molecule type" value="Genomic_DNA"/>
</dbReference>